<evidence type="ECO:0000313" key="1">
    <source>
        <dbReference type="EMBL" id="TFK74620.1"/>
    </source>
</evidence>
<gene>
    <name evidence="1" type="ORF">BDN72DRAFT_892970</name>
</gene>
<accession>A0ACD3B8Y7</accession>
<evidence type="ECO:0000313" key="2">
    <source>
        <dbReference type="Proteomes" id="UP000308600"/>
    </source>
</evidence>
<sequence length="593" mass="65264">MSTTHYIVKGVTGILPSPPRKNFNDFARDTDVLNLYLLALDAIQHDDQSKLISFFQIAGIHGQPYVPWDGVKGQQNPAYGGYCTHGSVIFPTWHRPYVALLEQVIWERAASIANSYTNAALKLKYQNALKILRQPYYDWAANTTLHPLLSTTDTVSVVNYPNGETKQIKNPLLTYHFNPKPDPSFTGSFKIWPQTLRYPSSQNANAHSQPKSVQQNMDAHREELRDRTFNLLAYVNDWVTMSNHTSSGESLESIHDTVHVLLGGAGHMSSVPVAAFDPIFWLHHTNVDRLVALWQGLNPTLWVVPGDSGPGSLVIPADQQVNTETPLTPFHKDNVNFWSSTASRDTQTFGYTYPELIGNPSPEQLQAIIMGLYGPEFDPFPGNTQFLAQAAAPGPAIAARSLPALGAGGPGPVTTSGFPNIFRDWFVDVTLNPHEFPSSGYVHFFLGETVPSGDWSLAPERVGDFGVFRNTSGQCENCNQREAAGQTITGHIPLTRALLNKEKEINSVDGIEGYLKKELHWRCELVDGTELPLEKVPSLLVKVYSAVAQRPQPGGDDREGGGLGLFPTREEPQVHRKITHGRVGGFAVGQSAA</sequence>
<dbReference type="Proteomes" id="UP000308600">
    <property type="component" value="Unassembled WGS sequence"/>
</dbReference>
<keyword evidence="2" id="KW-1185">Reference proteome</keyword>
<organism evidence="1 2">
    <name type="scientific">Pluteus cervinus</name>
    <dbReference type="NCBI Taxonomy" id="181527"/>
    <lineage>
        <taxon>Eukaryota</taxon>
        <taxon>Fungi</taxon>
        <taxon>Dikarya</taxon>
        <taxon>Basidiomycota</taxon>
        <taxon>Agaricomycotina</taxon>
        <taxon>Agaricomycetes</taxon>
        <taxon>Agaricomycetidae</taxon>
        <taxon>Agaricales</taxon>
        <taxon>Pluteineae</taxon>
        <taxon>Pluteaceae</taxon>
        <taxon>Pluteus</taxon>
    </lineage>
</organism>
<name>A0ACD3B8Y7_9AGAR</name>
<proteinExistence type="predicted"/>
<protein>
    <submittedName>
        <fullName evidence="1">Di-copper centre-containing protein</fullName>
    </submittedName>
</protein>
<reference evidence="1 2" key="1">
    <citation type="journal article" date="2019" name="Nat. Ecol. Evol.">
        <title>Megaphylogeny resolves global patterns of mushroom evolution.</title>
        <authorList>
            <person name="Varga T."/>
            <person name="Krizsan K."/>
            <person name="Foldi C."/>
            <person name="Dima B."/>
            <person name="Sanchez-Garcia M."/>
            <person name="Sanchez-Ramirez S."/>
            <person name="Szollosi G.J."/>
            <person name="Szarkandi J.G."/>
            <person name="Papp V."/>
            <person name="Albert L."/>
            <person name="Andreopoulos W."/>
            <person name="Angelini C."/>
            <person name="Antonin V."/>
            <person name="Barry K.W."/>
            <person name="Bougher N.L."/>
            <person name="Buchanan P."/>
            <person name="Buyck B."/>
            <person name="Bense V."/>
            <person name="Catcheside P."/>
            <person name="Chovatia M."/>
            <person name="Cooper J."/>
            <person name="Damon W."/>
            <person name="Desjardin D."/>
            <person name="Finy P."/>
            <person name="Geml J."/>
            <person name="Haridas S."/>
            <person name="Hughes K."/>
            <person name="Justo A."/>
            <person name="Karasinski D."/>
            <person name="Kautmanova I."/>
            <person name="Kiss B."/>
            <person name="Kocsube S."/>
            <person name="Kotiranta H."/>
            <person name="LaButti K.M."/>
            <person name="Lechner B.E."/>
            <person name="Liimatainen K."/>
            <person name="Lipzen A."/>
            <person name="Lukacs Z."/>
            <person name="Mihaltcheva S."/>
            <person name="Morgado L.N."/>
            <person name="Niskanen T."/>
            <person name="Noordeloos M.E."/>
            <person name="Ohm R.A."/>
            <person name="Ortiz-Santana B."/>
            <person name="Ovrebo C."/>
            <person name="Racz N."/>
            <person name="Riley R."/>
            <person name="Savchenko A."/>
            <person name="Shiryaev A."/>
            <person name="Soop K."/>
            <person name="Spirin V."/>
            <person name="Szebenyi C."/>
            <person name="Tomsovsky M."/>
            <person name="Tulloss R.E."/>
            <person name="Uehling J."/>
            <person name="Grigoriev I.V."/>
            <person name="Vagvolgyi C."/>
            <person name="Papp T."/>
            <person name="Martin F.M."/>
            <person name="Miettinen O."/>
            <person name="Hibbett D.S."/>
            <person name="Nagy L.G."/>
        </authorList>
    </citation>
    <scope>NUCLEOTIDE SEQUENCE [LARGE SCALE GENOMIC DNA]</scope>
    <source>
        <strain evidence="1 2">NL-1719</strain>
    </source>
</reference>
<dbReference type="EMBL" id="ML208267">
    <property type="protein sequence ID" value="TFK74620.1"/>
    <property type="molecule type" value="Genomic_DNA"/>
</dbReference>